<proteinExistence type="predicted"/>
<evidence type="ECO:0000313" key="2">
    <source>
        <dbReference type="Proteomes" id="UP000515312"/>
    </source>
</evidence>
<dbReference type="EMBL" id="CP060394">
    <property type="protein sequence ID" value="QNI34505.1"/>
    <property type="molecule type" value="Genomic_DNA"/>
</dbReference>
<protein>
    <submittedName>
        <fullName evidence="1">Uncharacterized protein</fullName>
    </submittedName>
</protein>
<keyword evidence="2" id="KW-1185">Reference proteome</keyword>
<sequence>MANDDGKMSRVQPDQITALDRAAQLLGIEYRANLVVVITPTQGVCVPGGDVSFGELAKKLRSIADGLDQAHARYQGKTFQQVHTLEGMN</sequence>
<evidence type="ECO:0000313" key="1">
    <source>
        <dbReference type="EMBL" id="QNI34505.1"/>
    </source>
</evidence>
<organism evidence="1 2">
    <name type="scientific">Alloacidobacterium dinghuense</name>
    <dbReference type="NCBI Taxonomy" id="2763107"/>
    <lineage>
        <taxon>Bacteria</taxon>
        <taxon>Pseudomonadati</taxon>
        <taxon>Acidobacteriota</taxon>
        <taxon>Terriglobia</taxon>
        <taxon>Terriglobales</taxon>
        <taxon>Acidobacteriaceae</taxon>
        <taxon>Alloacidobacterium</taxon>
    </lineage>
</organism>
<accession>A0A7G8BPN5</accession>
<reference evidence="1 2" key="1">
    <citation type="submission" date="2020-08" db="EMBL/GenBank/DDBJ databases">
        <title>Edaphobacter telluris sp. nov. and Acidobacterium dinghuensis sp. nov., two acidobacteria isolated from forest soil.</title>
        <authorList>
            <person name="Fu J."/>
            <person name="Qiu L."/>
        </authorList>
    </citation>
    <scope>NUCLEOTIDE SEQUENCE [LARGE SCALE GENOMIC DNA]</scope>
    <source>
        <strain evidence="1">4Y35</strain>
    </source>
</reference>
<dbReference type="AlphaFoldDB" id="A0A7G8BPN5"/>
<dbReference type="KEGG" id="adin:H7849_11780"/>
<name>A0A7G8BPN5_9BACT</name>
<dbReference type="Proteomes" id="UP000515312">
    <property type="component" value="Chromosome"/>
</dbReference>
<dbReference type="RefSeq" id="WP_186746722.1">
    <property type="nucleotide sequence ID" value="NZ_CP060394.1"/>
</dbReference>
<gene>
    <name evidence="1" type="ORF">H7849_11780</name>
</gene>